<evidence type="ECO:0000256" key="1">
    <source>
        <dbReference type="SAM" id="MobiDB-lite"/>
    </source>
</evidence>
<proteinExistence type="predicted"/>
<accession>A0A7S3CWX1</accession>
<dbReference type="AlphaFoldDB" id="A0A7S3CWX1"/>
<feature type="region of interest" description="Disordered" evidence="1">
    <location>
        <begin position="152"/>
        <end position="171"/>
    </location>
</feature>
<sequence>MCYLLPYRMACASPVSISLALPSFGQNSSFSFQTPLSSLAVVSFCPFSISTVVKIDFLPSANVLSSPTRSFTHPTTLALPGALQHPHANCRLKSSLTAHSRNTYSVLLTAAVRGTQESYQQSANPPTWTPFPCIQSRSGSSSIICSISPSNSLWRPSPQLSKNRKAAAQPC</sequence>
<dbReference type="EMBL" id="HBIB01002991">
    <property type="protein sequence ID" value="CAE0239772.1"/>
    <property type="molecule type" value="Transcribed_RNA"/>
</dbReference>
<reference evidence="2" key="1">
    <citation type="submission" date="2021-01" db="EMBL/GenBank/DDBJ databases">
        <authorList>
            <person name="Corre E."/>
            <person name="Pelletier E."/>
            <person name="Niang G."/>
            <person name="Scheremetjew M."/>
            <person name="Finn R."/>
            <person name="Kale V."/>
            <person name="Holt S."/>
            <person name="Cochrane G."/>
            <person name="Meng A."/>
            <person name="Brown T."/>
            <person name="Cohen L."/>
        </authorList>
    </citation>
    <scope>NUCLEOTIDE SEQUENCE</scope>
    <source>
        <strain evidence="2">NIES-2562</strain>
    </source>
</reference>
<gene>
    <name evidence="2" type="ORF">PBIL07802_LOCUS1923</name>
</gene>
<evidence type="ECO:0000313" key="2">
    <source>
        <dbReference type="EMBL" id="CAE0239772.1"/>
    </source>
</evidence>
<protein>
    <submittedName>
        <fullName evidence="2">Uncharacterized protein</fullName>
    </submittedName>
</protein>
<name>A0A7S3CWX1_9EUKA</name>
<organism evidence="2">
    <name type="scientific">Palpitomonas bilix</name>
    <dbReference type="NCBI Taxonomy" id="652834"/>
    <lineage>
        <taxon>Eukaryota</taxon>
        <taxon>Eukaryota incertae sedis</taxon>
    </lineage>
</organism>